<feature type="region of interest" description="Disordered" evidence="2">
    <location>
        <begin position="728"/>
        <end position="821"/>
    </location>
</feature>
<dbReference type="Gene3D" id="2.130.10.10">
    <property type="entry name" value="YVTN repeat-like/Quinoprotein amine dehydrogenase"/>
    <property type="match status" value="2"/>
</dbReference>
<evidence type="ECO:0000313" key="4">
    <source>
        <dbReference type="Proteomes" id="UP001172102"/>
    </source>
</evidence>
<evidence type="ECO:0000313" key="3">
    <source>
        <dbReference type="EMBL" id="KAK0731409.1"/>
    </source>
</evidence>
<dbReference type="Pfam" id="PF00400">
    <property type="entry name" value="WD40"/>
    <property type="match status" value="1"/>
</dbReference>
<evidence type="ECO:0000256" key="1">
    <source>
        <dbReference type="PROSITE-ProRule" id="PRU00221"/>
    </source>
</evidence>
<dbReference type="GO" id="GO:0032040">
    <property type="term" value="C:small-subunit processome"/>
    <property type="evidence" value="ECO:0007669"/>
    <property type="project" value="TreeGrafter"/>
</dbReference>
<feature type="repeat" description="WD" evidence="1">
    <location>
        <begin position="270"/>
        <end position="302"/>
    </location>
</feature>
<dbReference type="GO" id="GO:0003723">
    <property type="term" value="F:RNA binding"/>
    <property type="evidence" value="ECO:0007669"/>
    <property type="project" value="TreeGrafter"/>
</dbReference>
<dbReference type="GO" id="GO:0034455">
    <property type="term" value="C:t-UTP complex"/>
    <property type="evidence" value="ECO:0007669"/>
    <property type="project" value="TreeGrafter"/>
</dbReference>
<reference evidence="3" key="1">
    <citation type="submission" date="2023-06" db="EMBL/GenBank/DDBJ databases">
        <title>Genome-scale phylogeny and comparative genomics of the fungal order Sordariales.</title>
        <authorList>
            <consortium name="Lawrence Berkeley National Laboratory"/>
            <person name="Hensen N."/>
            <person name="Bonometti L."/>
            <person name="Westerberg I."/>
            <person name="Brannstrom I.O."/>
            <person name="Guillou S."/>
            <person name="Cros-Aarteil S."/>
            <person name="Calhoun S."/>
            <person name="Haridas S."/>
            <person name="Kuo A."/>
            <person name="Mondo S."/>
            <person name="Pangilinan J."/>
            <person name="Riley R."/>
            <person name="Labutti K."/>
            <person name="Andreopoulos B."/>
            <person name="Lipzen A."/>
            <person name="Chen C."/>
            <person name="Yanf M."/>
            <person name="Daum C."/>
            <person name="Ng V."/>
            <person name="Clum A."/>
            <person name="Steindorff A."/>
            <person name="Ohm R."/>
            <person name="Martin F."/>
            <person name="Silar P."/>
            <person name="Natvig D."/>
            <person name="Lalanne C."/>
            <person name="Gautier V."/>
            <person name="Ament-Velasquez S.L."/>
            <person name="Kruys A."/>
            <person name="Hutchinson M.I."/>
            <person name="Powell A.J."/>
            <person name="Barry K."/>
            <person name="Miller A.N."/>
            <person name="Grigoriev I.V."/>
            <person name="Debuchy R."/>
            <person name="Gladieux P."/>
            <person name="Thoren M.H."/>
            <person name="Johannesson H."/>
        </authorList>
    </citation>
    <scope>NUCLEOTIDE SEQUENCE</scope>
    <source>
        <strain evidence="3">SMH4607-1</strain>
    </source>
</reference>
<name>A0AA40BC05_9PEZI</name>
<feature type="region of interest" description="Disordered" evidence="2">
    <location>
        <begin position="578"/>
        <end position="608"/>
    </location>
</feature>
<dbReference type="PANTHER" id="PTHR44163">
    <property type="entry name" value="U3 SMALL NUCLEOLAR RNA-ASSOCIATED PROTEIN 4 HOMOLOG"/>
    <property type="match status" value="1"/>
</dbReference>
<dbReference type="InterPro" id="IPR015943">
    <property type="entry name" value="WD40/YVTN_repeat-like_dom_sf"/>
</dbReference>
<proteinExistence type="predicted"/>
<dbReference type="InterPro" id="IPR036322">
    <property type="entry name" value="WD40_repeat_dom_sf"/>
</dbReference>
<feature type="compositionally biased region" description="Acidic residues" evidence="2">
    <location>
        <begin position="766"/>
        <end position="775"/>
    </location>
</feature>
<protein>
    <submittedName>
        <fullName evidence="3">WD40-repeat-containing domain protein</fullName>
    </submittedName>
</protein>
<keyword evidence="1" id="KW-0853">WD repeat</keyword>
<dbReference type="Proteomes" id="UP001172102">
    <property type="component" value="Unassembled WGS sequence"/>
</dbReference>
<dbReference type="InterPro" id="IPR001680">
    <property type="entry name" value="WD40_rpt"/>
</dbReference>
<dbReference type="InterPro" id="IPR046351">
    <property type="entry name" value="UTP4"/>
</dbReference>
<dbReference type="PROSITE" id="PS50082">
    <property type="entry name" value="WD_REPEATS_2"/>
    <property type="match status" value="1"/>
</dbReference>
<dbReference type="AlphaFoldDB" id="A0AA40BC05"/>
<organism evidence="3 4">
    <name type="scientific">Lasiosphaeris hirsuta</name>
    <dbReference type="NCBI Taxonomy" id="260670"/>
    <lineage>
        <taxon>Eukaryota</taxon>
        <taxon>Fungi</taxon>
        <taxon>Dikarya</taxon>
        <taxon>Ascomycota</taxon>
        <taxon>Pezizomycotina</taxon>
        <taxon>Sordariomycetes</taxon>
        <taxon>Sordariomycetidae</taxon>
        <taxon>Sordariales</taxon>
        <taxon>Lasiosphaeriaceae</taxon>
        <taxon>Lasiosphaeris</taxon>
    </lineage>
</organism>
<accession>A0AA40BC05</accession>
<dbReference type="GO" id="GO:0000462">
    <property type="term" value="P:maturation of SSU-rRNA from tricistronic rRNA transcript (SSU-rRNA, 5.8S rRNA, LSU-rRNA)"/>
    <property type="evidence" value="ECO:0007669"/>
    <property type="project" value="InterPro"/>
</dbReference>
<sequence length="885" mass="97071">MDIHRCRFVSYPASAINAVAFSHSSFPQSKAKKSKNTQVRLAIGRANGDIEIWNPLGGAWHQELVIPGGKDRSVDGLVWVTEADEETSDGKTILGRSRLFSIGYTAAITEWDLEKAKPKTHASGQHGDIWCFAVQPPLTDKNGVPQPSPRRLVAGTVDGNLVMYSIEDDELRFVRTLIRTPSKNTKMVSIAFQTRNIVVVGCSNSTICVYDIRNGTLQRQMTLGSDHTGGSKNIIVWSVKCLPRGDIVSGDSTGQVCIWDGKTYTQAQRIQSHTQDVLSLAVSADGSQIVSGGMDRRTVLYEPMAGQFGRWSKVFHRRYHSHDVKAMASFEGMGMSVVVSGGPDASPVVFPFRSAGKENHRTLPHLPQKTNLQSAPKARFILSWWGNEIRIWHLLNPARRLLDDAPAGTDIRKNRKLLAQILVKGESNITSAAISEDGTLLVASTATEVKAFQLEYTKPDGVGQLDIKKINLKASGQGATRVDISPDKLWVCWIEEGTKVMVARVSPTTSTTGVEYAISEPTMLCRLRRQIPKNILLGGLGSYDRQVTQVAFSPDSKMLCVADLAGYIDTWIFGPPVDRKSGTGEDGNGELSESSGDSSDEESDRGESERWYLNPRAALFPKLSASPVALTFSPGHHQDDGDYTILAITTSKQVLLFNPIRGALTEWARRNPYTKLPEQFSTTRDLVKGVVWQGPRAWIYGASVLFMIDLSQDLPEVAKDIVKDAHAKGTKRKRNGLEAGAGGKMAKEESLAAQQLRVATGPDGTEWTDVEMADADDQRSIGASSAFDDDDDDDTDGGELQRLRNDQTTNEDDTGKGQGSSKWWHTYQYRPILGIVPLVSTQQVNGGGVGGIMDGTPPLEVAIVERPTWELELPMRYFSNGERER</sequence>
<dbReference type="EMBL" id="JAUKUA010000001">
    <property type="protein sequence ID" value="KAK0731409.1"/>
    <property type="molecule type" value="Genomic_DNA"/>
</dbReference>
<dbReference type="SMART" id="SM00320">
    <property type="entry name" value="WD40"/>
    <property type="match status" value="7"/>
</dbReference>
<keyword evidence="4" id="KW-1185">Reference proteome</keyword>
<feature type="compositionally biased region" description="Acidic residues" evidence="2">
    <location>
        <begin position="787"/>
        <end position="797"/>
    </location>
</feature>
<dbReference type="PANTHER" id="PTHR44163:SF1">
    <property type="entry name" value="U3 SMALL NUCLEOLAR RNA-ASSOCIATED PROTEIN 4 HOMOLOG"/>
    <property type="match status" value="1"/>
</dbReference>
<evidence type="ECO:0000256" key="2">
    <source>
        <dbReference type="SAM" id="MobiDB-lite"/>
    </source>
</evidence>
<comment type="caution">
    <text evidence="3">The sequence shown here is derived from an EMBL/GenBank/DDBJ whole genome shotgun (WGS) entry which is preliminary data.</text>
</comment>
<dbReference type="SUPFAM" id="SSF50978">
    <property type="entry name" value="WD40 repeat-like"/>
    <property type="match status" value="2"/>
</dbReference>
<gene>
    <name evidence="3" type="ORF">B0H67DRAFT_475615</name>
</gene>
<dbReference type="GO" id="GO:0030686">
    <property type="term" value="C:90S preribosome"/>
    <property type="evidence" value="ECO:0007669"/>
    <property type="project" value="InterPro"/>
</dbReference>